<accession>A0A506UDH6</accession>
<evidence type="ECO:0000256" key="2">
    <source>
        <dbReference type="SAM" id="Phobius"/>
    </source>
</evidence>
<dbReference type="Proteomes" id="UP000320314">
    <property type="component" value="Unassembled WGS sequence"/>
</dbReference>
<dbReference type="AlphaFoldDB" id="A0A506UDH6"/>
<keyword evidence="2" id="KW-0472">Membrane</keyword>
<keyword evidence="2" id="KW-1133">Transmembrane helix</keyword>
<dbReference type="EMBL" id="VHLH01000004">
    <property type="protein sequence ID" value="TPW31181.1"/>
    <property type="molecule type" value="Genomic_DNA"/>
</dbReference>
<feature type="transmembrane region" description="Helical" evidence="2">
    <location>
        <begin position="12"/>
        <end position="30"/>
    </location>
</feature>
<protein>
    <submittedName>
        <fullName evidence="3">Uncharacterized protein</fullName>
    </submittedName>
</protein>
<proteinExistence type="predicted"/>
<evidence type="ECO:0000313" key="4">
    <source>
        <dbReference type="Proteomes" id="UP000320314"/>
    </source>
</evidence>
<evidence type="ECO:0000313" key="3">
    <source>
        <dbReference type="EMBL" id="TPW31181.1"/>
    </source>
</evidence>
<comment type="caution">
    <text evidence="3">The sequence shown here is derived from an EMBL/GenBank/DDBJ whole genome shotgun (WGS) entry which is preliminary data.</text>
</comment>
<gene>
    <name evidence="3" type="ORF">FJU11_02995</name>
</gene>
<keyword evidence="2" id="KW-0812">Transmembrane</keyword>
<sequence length="117" mass="12867">MTMASVPDWLVYIAVGVGIAISTAIGRLGMQWGRAKPHGQAGEQNFQLSGALVDSSAVRQMASAVEAQTMEMIEQRKMAENHAHSLNRRLEALGDQVDHLTGELRLLREEMIRGVRL</sequence>
<organism evidence="3 4">
    <name type="scientific">Pararhizobium mangrovi</name>
    <dbReference type="NCBI Taxonomy" id="2590452"/>
    <lineage>
        <taxon>Bacteria</taxon>
        <taxon>Pseudomonadati</taxon>
        <taxon>Pseudomonadota</taxon>
        <taxon>Alphaproteobacteria</taxon>
        <taxon>Hyphomicrobiales</taxon>
        <taxon>Rhizobiaceae</taxon>
        <taxon>Rhizobium/Agrobacterium group</taxon>
        <taxon>Pararhizobium</taxon>
    </lineage>
</organism>
<keyword evidence="1" id="KW-0175">Coiled coil</keyword>
<keyword evidence="4" id="KW-1185">Reference proteome</keyword>
<feature type="coiled-coil region" evidence="1">
    <location>
        <begin position="76"/>
        <end position="110"/>
    </location>
</feature>
<reference evidence="3 4" key="1">
    <citation type="submission" date="2019-06" db="EMBL/GenBank/DDBJ databases">
        <authorList>
            <person name="Li M."/>
        </authorList>
    </citation>
    <scope>NUCLEOTIDE SEQUENCE [LARGE SCALE GENOMIC DNA]</scope>
    <source>
        <strain evidence="3 4">BGMRC6574</strain>
    </source>
</reference>
<name>A0A506UDH6_9HYPH</name>
<evidence type="ECO:0000256" key="1">
    <source>
        <dbReference type="SAM" id="Coils"/>
    </source>
</evidence>